<protein>
    <submittedName>
        <fullName evidence="3">Type II toxin-antitoxin system PemK/MazF family toxin</fullName>
    </submittedName>
</protein>
<evidence type="ECO:0000256" key="1">
    <source>
        <dbReference type="ARBA" id="ARBA00007521"/>
    </source>
</evidence>
<dbReference type="RefSeq" id="WP_154457300.1">
    <property type="nucleotide sequence ID" value="NZ_VUMV01000002.1"/>
</dbReference>
<dbReference type="InterPro" id="IPR003477">
    <property type="entry name" value="PemK-like"/>
</dbReference>
<dbReference type="SUPFAM" id="SSF50118">
    <property type="entry name" value="Cell growth inhibitor/plasmid maintenance toxic component"/>
    <property type="match status" value="1"/>
</dbReference>
<comment type="caution">
    <text evidence="3">The sequence shown here is derived from an EMBL/GenBank/DDBJ whole genome shotgun (WGS) entry which is preliminary data.</text>
</comment>
<gene>
    <name evidence="3" type="ORF">FYJ60_04110</name>
</gene>
<keyword evidence="2" id="KW-1277">Toxin-antitoxin system</keyword>
<dbReference type="Pfam" id="PF02452">
    <property type="entry name" value="PemK_toxin"/>
    <property type="match status" value="1"/>
</dbReference>
<dbReference type="Gene3D" id="2.30.30.110">
    <property type="match status" value="1"/>
</dbReference>
<dbReference type="EMBL" id="VUMV01000002">
    <property type="protein sequence ID" value="MST81496.1"/>
    <property type="molecule type" value="Genomic_DNA"/>
</dbReference>
<accession>A0A7X2P7C2</accession>
<dbReference type="Proteomes" id="UP000466864">
    <property type="component" value="Unassembled WGS sequence"/>
</dbReference>
<dbReference type="InterPro" id="IPR011067">
    <property type="entry name" value="Plasmid_toxin/cell-grow_inhib"/>
</dbReference>
<dbReference type="AlphaFoldDB" id="A0A7X2P7C2"/>
<name>A0A7X2P7C2_9FIRM</name>
<evidence type="ECO:0000256" key="2">
    <source>
        <dbReference type="ARBA" id="ARBA00022649"/>
    </source>
</evidence>
<comment type="similarity">
    <text evidence="1">Belongs to the PemK/MazF family.</text>
</comment>
<reference evidence="3 4" key="1">
    <citation type="submission" date="2019-08" db="EMBL/GenBank/DDBJ databases">
        <title>In-depth cultivation of the pig gut microbiome towards novel bacterial diversity and tailored functional studies.</title>
        <authorList>
            <person name="Wylensek D."/>
            <person name="Hitch T.C.A."/>
            <person name="Clavel T."/>
        </authorList>
    </citation>
    <scope>NUCLEOTIDE SEQUENCE [LARGE SCALE GENOMIC DNA]</scope>
    <source>
        <strain evidence="3 4">Oil+RF-744-WCA-WT-13</strain>
    </source>
</reference>
<proteinExistence type="inferred from homology"/>
<sequence length="98" mass="11077">MSIYVQGDLLKAEGIRDLILIVSKNVYNETGQAIVCPVRDGRYSSPTTYVLEGKGQTVICDHLRYLDLDARNIRKTGEVSINDMVEISNIVESLFDYY</sequence>
<keyword evidence="4" id="KW-1185">Reference proteome</keyword>
<organism evidence="3 4">
    <name type="scientific">Bilifractor porci</name>
    <dbReference type="NCBI Taxonomy" id="2606636"/>
    <lineage>
        <taxon>Bacteria</taxon>
        <taxon>Bacillati</taxon>
        <taxon>Bacillota</taxon>
        <taxon>Clostridia</taxon>
        <taxon>Lachnospirales</taxon>
        <taxon>Lachnospiraceae</taxon>
        <taxon>Bilifractor</taxon>
    </lineage>
</organism>
<evidence type="ECO:0000313" key="4">
    <source>
        <dbReference type="Proteomes" id="UP000466864"/>
    </source>
</evidence>
<dbReference type="GO" id="GO:0003677">
    <property type="term" value="F:DNA binding"/>
    <property type="evidence" value="ECO:0007669"/>
    <property type="project" value="InterPro"/>
</dbReference>
<evidence type="ECO:0000313" key="3">
    <source>
        <dbReference type="EMBL" id="MST81496.1"/>
    </source>
</evidence>